<gene>
    <name evidence="2" type="ORF">UW99_C0058G0007</name>
</gene>
<sequence length="57" mass="6321">DFYAKVTALQVILLVIIELIFIPKIGYFAPVIATGATNLLVMIISGNKLYQLLKVKQ</sequence>
<keyword evidence="1" id="KW-0812">Transmembrane</keyword>
<evidence type="ECO:0008006" key="4">
    <source>
        <dbReference type="Google" id="ProtNLM"/>
    </source>
</evidence>
<keyword evidence="1" id="KW-1133">Transmembrane helix</keyword>
<feature type="transmembrane region" description="Helical" evidence="1">
    <location>
        <begin position="31"/>
        <end position="50"/>
    </location>
</feature>
<dbReference type="Proteomes" id="UP000034214">
    <property type="component" value="Unassembled WGS sequence"/>
</dbReference>
<organism evidence="2 3">
    <name type="scientific">Candidatus Collierbacteria bacterium GW2011_GWC2_45_15</name>
    <dbReference type="NCBI Taxonomy" id="1618394"/>
    <lineage>
        <taxon>Bacteria</taxon>
        <taxon>Candidatus Collieribacteriota</taxon>
    </lineage>
</organism>
<keyword evidence="1" id="KW-0472">Membrane</keyword>
<dbReference type="AlphaFoldDB" id="A0A0G1LKK5"/>
<protein>
    <recommendedName>
        <fullName evidence="4">Polysaccharide biosynthesis protein C-terminal domain-containing protein</fullName>
    </recommendedName>
</protein>
<reference evidence="2 3" key="1">
    <citation type="journal article" date="2015" name="Nature">
        <title>rRNA introns, odd ribosomes, and small enigmatic genomes across a large radiation of phyla.</title>
        <authorList>
            <person name="Brown C.T."/>
            <person name="Hug L.A."/>
            <person name="Thomas B.C."/>
            <person name="Sharon I."/>
            <person name="Castelle C.J."/>
            <person name="Singh A."/>
            <person name="Wilkins M.J."/>
            <person name="Williams K.H."/>
            <person name="Banfield J.F."/>
        </authorList>
    </citation>
    <scope>NUCLEOTIDE SEQUENCE [LARGE SCALE GENOMIC DNA]</scope>
</reference>
<evidence type="ECO:0000313" key="3">
    <source>
        <dbReference type="Proteomes" id="UP000034214"/>
    </source>
</evidence>
<proteinExistence type="predicted"/>
<accession>A0A0G1LKK5</accession>
<comment type="caution">
    <text evidence="2">The sequence shown here is derived from an EMBL/GenBank/DDBJ whole genome shotgun (WGS) entry which is preliminary data.</text>
</comment>
<evidence type="ECO:0000313" key="2">
    <source>
        <dbReference type="EMBL" id="KKT96446.1"/>
    </source>
</evidence>
<dbReference type="EMBL" id="LCKM01000058">
    <property type="protein sequence ID" value="KKT96446.1"/>
    <property type="molecule type" value="Genomic_DNA"/>
</dbReference>
<feature type="non-terminal residue" evidence="2">
    <location>
        <position position="1"/>
    </location>
</feature>
<evidence type="ECO:0000256" key="1">
    <source>
        <dbReference type="SAM" id="Phobius"/>
    </source>
</evidence>
<name>A0A0G1LKK5_9BACT</name>
<feature type="transmembrane region" description="Helical" evidence="1">
    <location>
        <begin position="7"/>
        <end position="25"/>
    </location>
</feature>